<dbReference type="PROSITE" id="PS51257">
    <property type="entry name" value="PROKAR_LIPOPROTEIN"/>
    <property type="match status" value="1"/>
</dbReference>
<organism evidence="2 3">
    <name type="scientific">Pseudonocardia hydrocarbonoxydans</name>
    <dbReference type="NCBI Taxonomy" id="76726"/>
    <lineage>
        <taxon>Bacteria</taxon>
        <taxon>Bacillati</taxon>
        <taxon>Actinomycetota</taxon>
        <taxon>Actinomycetes</taxon>
        <taxon>Pseudonocardiales</taxon>
        <taxon>Pseudonocardiaceae</taxon>
        <taxon>Pseudonocardia</taxon>
    </lineage>
</organism>
<feature type="chain" id="PRO_5021343697" evidence="1">
    <location>
        <begin position="21"/>
        <end position="451"/>
    </location>
</feature>
<dbReference type="SUPFAM" id="SSF53850">
    <property type="entry name" value="Periplasmic binding protein-like II"/>
    <property type="match status" value="1"/>
</dbReference>
<dbReference type="EMBL" id="BJNG01000030">
    <property type="protein sequence ID" value="GEC21158.1"/>
    <property type="molecule type" value="Genomic_DNA"/>
</dbReference>
<dbReference type="InterPro" id="IPR006059">
    <property type="entry name" value="SBP"/>
</dbReference>
<dbReference type="Pfam" id="PF01547">
    <property type="entry name" value="SBP_bac_1"/>
    <property type="match status" value="1"/>
</dbReference>
<gene>
    <name evidence="2" type="ORF">PHY01_34410</name>
</gene>
<evidence type="ECO:0000256" key="1">
    <source>
        <dbReference type="SAM" id="SignalP"/>
    </source>
</evidence>
<dbReference type="Gene3D" id="3.40.190.10">
    <property type="entry name" value="Periplasmic binding protein-like II"/>
    <property type="match status" value="2"/>
</dbReference>
<proteinExistence type="predicted"/>
<keyword evidence="3" id="KW-1185">Reference proteome</keyword>
<dbReference type="PANTHER" id="PTHR43649">
    <property type="entry name" value="ARABINOSE-BINDING PROTEIN-RELATED"/>
    <property type="match status" value="1"/>
</dbReference>
<comment type="caution">
    <text evidence="2">The sequence shown here is derived from an EMBL/GenBank/DDBJ whole genome shotgun (WGS) entry which is preliminary data.</text>
</comment>
<evidence type="ECO:0000313" key="3">
    <source>
        <dbReference type="Proteomes" id="UP000320338"/>
    </source>
</evidence>
<dbReference type="Proteomes" id="UP000320338">
    <property type="component" value="Unassembled WGS sequence"/>
</dbReference>
<dbReference type="CDD" id="cd13585">
    <property type="entry name" value="PBP2_TMBP_like"/>
    <property type="match status" value="1"/>
</dbReference>
<reference evidence="2 3" key="1">
    <citation type="submission" date="2019-06" db="EMBL/GenBank/DDBJ databases">
        <title>Whole genome shotgun sequence of Pseudonocardia hydrocarbonoxydans NBRC 14498.</title>
        <authorList>
            <person name="Hosoyama A."/>
            <person name="Uohara A."/>
            <person name="Ohji S."/>
            <person name="Ichikawa N."/>
        </authorList>
    </citation>
    <scope>NUCLEOTIDE SEQUENCE [LARGE SCALE GENOMIC DNA]</scope>
    <source>
        <strain evidence="2 3">NBRC 14498</strain>
    </source>
</reference>
<evidence type="ECO:0000313" key="2">
    <source>
        <dbReference type="EMBL" id="GEC21158.1"/>
    </source>
</evidence>
<dbReference type="PANTHER" id="PTHR43649:SF12">
    <property type="entry name" value="DIACETYLCHITOBIOSE BINDING PROTEIN DASA"/>
    <property type="match status" value="1"/>
</dbReference>
<dbReference type="RefSeq" id="WP_141279866.1">
    <property type="nucleotide sequence ID" value="NZ_BAAARZ010000009.1"/>
</dbReference>
<dbReference type="InterPro" id="IPR050490">
    <property type="entry name" value="Bact_solute-bd_prot1"/>
</dbReference>
<dbReference type="AlphaFoldDB" id="A0A4Y3WRM8"/>
<feature type="signal peptide" evidence="1">
    <location>
        <begin position="1"/>
        <end position="20"/>
    </location>
</feature>
<name>A0A4Y3WRM8_9PSEU</name>
<dbReference type="OrthoDB" id="9770625at2"/>
<sequence>MRRTRAVLLTLAVLATSSCAGWGGSVGGGGPDSINVLMVNNPQMVDLQRLTADNFTRETGITVNFTVLPENDVRDKISQEFSSQAGQYDVATLSNFEIPIYARSGWIAPMDEFIANDPGFDQDDILAPMVTSLTGDDGQVYGQPFYGESSFLMYRRDVLEQAGITMPANPTWPQVADIAARVDGAQPGMAGICLRGQPGWGQVFAPLTTVVNTFGGTWFTQDWQAQVDSPEFTEAVQFYVDLVREHGQTGAPQAGFTECLNNLIQGNVAMWYDATSAAGSLEAEDSPVRGLIGYAPAPVVETDSAGWLYAWSWGIQAASERKDAAWRFVSWASGRDYERLVGEQVGWSSVPAGKRASTYEIPEYLAEAGAFAEQTQAAIESADPRDPGVQPRPALGIQFVGIPEFPDLGTQVSQQISSAIAGQVSVPDALERGQQLADDVAERYRSREEGS</sequence>
<keyword evidence="1" id="KW-0732">Signal</keyword>
<protein>
    <submittedName>
        <fullName evidence="2">Sugar ABC transporter substrate-binding protein</fullName>
    </submittedName>
</protein>
<accession>A0A4Y3WRM8</accession>